<evidence type="ECO:0000256" key="4">
    <source>
        <dbReference type="ARBA" id="ARBA00022837"/>
    </source>
</evidence>
<evidence type="ECO:0000256" key="11">
    <source>
        <dbReference type="SAM" id="SignalP"/>
    </source>
</evidence>
<evidence type="ECO:0000256" key="3">
    <source>
        <dbReference type="ARBA" id="ARBA00022737"/>
    </source>
</evidence>
<feature type="non-terminal residue" evidence="13">
    <location>
        <position position="1"/>
    </location>
</feature>
<name>A0A7K7NZ80_HALAL</name>
<keyword evidence="3" id="KW-0677">Repeat</keyword>
<feature type="chain" id="PRO_5029477762" evidence="11">
    <location>
        <begin position="21"/>
        <end position="551"/>
    </location>
</feature>
<dbReference type="PANTHER" id="PTHR24028:SF234">
    <property type="entry name" value="PROTOCADHERIN GAMMA-A3"/>
    <property type="match status" value="1"/>
</dbReference>
<dbReference type="SUPFAM" id="SSF49313">
    <property type="entry name" value="Cadherin-like"/>
    <property type="match status" value="5"/>
</dbReference>
<dbReference type="FunFam" id="2.60.40.60:FF:000307">
    <property type="entry name" value="Zgc:123181"/>
    <property type="match status" value="1"/>
</dbReference>
<organism evidence="13 14">
    <name type="scientific">Haliaeetus albicilla</name>
    <name type="common">White-tailed sea-eagle</name>
    <name type="synonym">Falco albicilla</name>
    <dbReference type="NCBI Taxonomy" id="8969"/>
    <lineage>
        <taxon>Eukaryota</taxon>
        <taxon>Metazoa</taxon>
        <taxon>Chordata</taxon>
        <taxon>Craniata</taxon>
        <taxon>Vertebrata</taxon>
        <taxon>Euteleostomi</taxon>
        <taxon>Archelosauria</taxon>
        <taxon>Archosauria</taxon>
        <taxon>Dinosauria</taxon>
        <taxon>Saurischia</taxon>
        <taxon>Theropoda</taxon>
        <taxon>Coelurosauria</taxon>
        <taxon>Aves</taxon>
        <taxon>Neognathae</taxon>
        <taxon>Neoaves</taxon>
        <taxon>Telluraves</taxon>
        <taxon>Accipitrimorphae</taxon>
        <taxon>Accipitriformes</taxon>
        <taxon>Accipitridae</taxon>
        <taxon>Accipitrinae</taxon>
        <taxon>Haliaeetus</taxon>
    </lineage>
</organism>
<keyword evidence="2" id="KW-0812">Transmembrane</keyword>
<keyword evidence="5" id="KW-0130">Cell adhesion</keyword>
<dbReference type="PROSITE" id="PS50268">
    <property type="entry name" value="CADHERIN_2"/>
    <property type="match status" value="5"/>
</dbReference>
<dbReference type="Gene3D" id="2.60.40.60">
    <property type="entry name" value="Cadherins"/>
    <property type="match status" value="5"/>
</dbReference>
<dbReference type="FunFam" id="2.60.40.60:FF:000018">
    <property type="entry name" value="Protocadherin gamma c3"/>
    <property type="match status" value="1"/>
</dbReference>
<feature type="domain" description="Cadherin" evidence="12">
    <location>
        <begin position="237"/>
        <end position="341"/>
    </location>
</feature>
<dbReference type="InterPro" id="IPR050174">
    <property type="entry name" value="Protocadherin/Cadherin-CA"/>
</dbReference>
<feature type="domain" description="Cadherin" evidence="12">
    <location>
        <begin position="125"/>
        <end position="236"/>
    </location>
</feature>
<comment type="caution">
    <text evidence="13">The sequence shown here is derived from an EMBL/GenBank/DDBJ whole genome shotgun (WGS) entry which is preliminary data.</text>
</comment>
<dbReference type="SMART" id="SM00112">
    <property type="entry name" value="CA"/>
    <property type="match status" value="5"/>
</dbReference>
<feature type="non-terminal residue" evidence="13">
    <location>
        <position position="551"/>
    </location>
</feature>
<dbReference type="PANTHER" id="PTHR24028">
    <property type="entry name" value="CADHERIN-87A"/>
    <property type="match status" value="1"/>
</dbReference>
<keyword evidence="11" id="KW-0732">Signal</keyword>
<dbReference type="PROSITE" id="PS00232">
    <property type="entry name" value="CADHERIN_1"/>
    <property type="match status" value="3"/>
</dbReference>
<dbReference type="CDD" id="cd11304">
    <property type="entry name" value="Cadherin_repeat"/>
    <property type="match status" value="5"/>
</dbReference>
<gene>
    <name evidence="13" type="primary">Pcdhga12</name>
    <name evidence="13" type="ORF">HALALB_R01414</name>
</gene>
<keyword evidence="14" id="KW-1185">Reference proteome</keyword>
<dbReference type="GO" id="GO:0007156">
    <property type="term" value="P:homophilic cell adhesion via plasma membrane adhesion molecules"/>
    <property type="evidence" value="ECO:0007669"/>
    <property type="project" value="InterPro"/>
</dbReference>
<accession>A0A7K7NZ80</accession>
<dbReference type="InterPro" id="IPR020894">
    <property type="entry name" value="Cadherin_CS"/>
</dbReference>
<keyword evidence="7" id="KW-0472">Membrane</keyword>
<evidence type="ECO:0000259" key="12">
    <source>
        <dbReference type="PROSITE" id="PS50268"/>
    </source>
</evidence>
<dbReference type="FunFam" id="2.60.40.60:FF:000002">
    <property type="entry name" value="Protocadherin alpha 2"/>
    <property type="match status" value="2"/>
</dbReference>
<evidence type="ECO:0000256" key="7">
    <source>
        <dbReference type="ARBA" id="ARBA00023136"/>
    </source>
</evidence>
<proteinExistence type="predicted"/>
<feature type="domain" description="Cadherin" evidence="12">
    <location>
        <begin position="64"/>
        <end position="124"/>
    </location>
</feature>
<evidence type="ECO:0000256" key="10">
    <source>
        <dbReference type="SAM" id="MobiDB-lite"/>
    </source>
</evidence>
<dbReference type="Pfam" id="PF00028">
    <property type="entry name" value="Cadherin"/>
    <property type="match status" value="4"/>
</dbReference>
<keyword evidence="4 9" id="KW-0106">Calcium</keyword>
<feature type="region of interest" description="Disordered" evidence="10">
    <location>
        <begin position="134"/>
        <end position="160"/>
    </location>
</feature>
<dbReference type="Pfam" id="PF08266">
    <property type="entry name" value="Cadherin_2"/>
    <property type="match status" value="1"/>
</dbReference>
<evidence type="ECO:0000256" key="8">
    <source>
        <dbReference type="ARBA" id="ARBA00023180"/>
    </source>
</evidence>
<evidence type="ECO:0000256" key="2">
    <source>
        <dbReference type="ARBA" id="ARBA00022692"/>
    </source>
</evidence>
<reference evidence="13 14" key="1">
    <citation type="submission" date="2019-09" db="EMBL/GenBank/DDBJ databases">
        <title>Bird 10,000 Genomes (B10K) Project - Family phase.</title>
        <authorList>
            <person name="Zhang G."/>
        </authorList>
    </citation>
    <scope>NUCLEOTIDE SEQUENCE [LARGE SCALE GENOMIC DNA]</scope>
    <source>
        <strain evidence="13">OUT-0040</strain>
        <tissue evidence="13">Blood</tissue>
    </source>
</reference>
<dbReference type="EMBL" id="VZSQ01000648">
    <property type="protein sequence ID" value="NWZ60669.1"/>
    <property type="molecule type" value="Genomic_DNA"/>
</dbReference>
<dbReference type="InterPro" id="IPR013164">
    <property type="entry name" value="Cadherin_N"/>
</dbReference>
<protein>
    <submittedName>
        <fullName evidence="13">PCDGC protein</fullName>
    </submittedName>
</protein>
<evidence type="ECO:0000256" key="1">
    <source>
        <dbReference type="ARBA" id="ARBA00004167"/>
    </source>
</evidence>
<evidence type="ECO:0000313" key="14">
    <source>
        <dbReference type="Proteomes" id="UP000585422"/>
    </source>
</evidence>
<evidence type="ECO:0000256" key="9">
    <source>
        <dbReference type="PROSITE-ProRule" id="PRU00043"/>
    </source>
</evidence>
<evidence type="ECO:0000256" key="5">
    <source>
        <dbReference type="ARBA" id="ARBA00022889"/>
    </source>
</evidence>
<dbReference type="GO" id="GO:0005886">
    <property type="term" value="C:plasma membrane"/>
    <property type="evidence" value="ECO:0007669"/>
    <property type="project" value="InterPro"/>
</dbReference>
<dbReference type="OrthoDB" id="6252479at2759"/>
<dbReference type="Proteomes" id="UP000585422">
    <property type="component" value="Unassembled WGS sequence"/>
</dbReference>
<dbReference type="InterPro" id="IPR002126">
    <property type="entry name" value="Cadherin-like_dom"/>
</dbReference>
<sequence length="551" mass="60093">QQKRALLWCVLVAAWEAAWGQLRYSVPEEMPKGSFVGDVAKDLGLELPALRERDLSILDRGRTRYFALHGKTGHLVTAERIDREQLCEGVQRCVLRCEVIVEGEMQVYGIEVEITDINDNAPSFREAETELRMSETTAPGSRFPLARAHDPDSGRNSLQSYELSGDEHFSLAVQAGPGGEQRPELPELVLEKSLDREKQRNHHLILTAVDGGDPARSGTTQIKINVTDANDNPPVFTKEIYKVRLLENVPEGSLAFQVKATDGDEGTNAEITYSFSDIANSARQLFTLDSRTGDVKVTGPLDYEEGKYYEASVEGKDGGGLSAHAKVHIDILDVNDNAPTISLLPILNPIPEDSVPSTVVAVINVRDRDSGDNGEVNCNIDGDLPFRLEPSSENTYKLIIASTLDREKQSSFQLVLTAVDGGDPVRSGTIQVHVNVTDLNDNAPVFSKSNYESRVRENLPAGSLVLRVQATDADAGSNGRVSYSFGNVPDGVRALFSVDSDSGEVRTAGPLDFEEKSKYSFALEARDGGGLVAHCKVQIDITDENDNAPEI</sequence>
<evidence type="ECO:0000256" key="6">
    <source>
        <dbReference type="ARBA" id="ARBA00022989"/>
    </source>
</evidence>
<dbReference type="GO" id="GO:0005509">
    <property type="term" value="F:calcium ion binding"/>
    <property type="evidence" value="ECO:0007669"/>
    <property type="project" value="UniProtKB-UniRule"/>
</dbReference>
<dbReference type="AlphaFoldDB" id="A0A7K7NZ80"/>
<keyword evidence="8" id="KW-0325">Glycoprotein</keyword>
<feature type="signal peptide" evidence="11">
    <location>
        <begin position="1"/>
        <end position="20"/>
    </location>
</feature>
<dbReference type="FunFam" id="2.60.40.60:FF:000129">
    <property type="entry name" value="protocadherin alpha-C2 isoform X1"/>
    <property type="match status" value="1"/>
</dbReference>
<keyword evidence="6" id="KW-1133">Transmembrane helix</keyword>
<feature type="domain" description="Cadherin" evidence="12">
    <location>
        <begin position="350"/>
        <end position="446"/>
    </location>
</feature>
<comment type="subcellular location">
    <subcellularLocation>
        <location evidence="1">Membrane</location>
        <topology evidence="1">Single-pass membrane protein</topology>
    </subcellularLocation>
</comment>
<evidence type="ECO:0000313" key="13">
    <source>
        <dbReference type="EMBL" id="NWZ60669.1"/>
    </source>
</evidence>
<feature type="domain" description="Cadherin" evidence="12">
    <location>
        <begin position="447"/>
        <end position="551"/>
    </location>
</feature>
<dbReference type="PRINTS" id="PR00205">
    <property type="entry name" value="CADHERIN"/>
</dbReference>
<dbReference type="InterPro" id="IPR015919">
    <property type="entry name" value="Cadherin-like_sf"/>
</dbReference>